<keyword evidence="2" id="KW-1185">Reference proteome</keyword>
<protein>
    <submittedName>
        <fullName evidence="1">Uncharacterized protein</fullName>
    </submittedName>
</protein>
<dbReference type="AlphaFoldDB" id="A0A8T3BDI4"/>
<evidence type="ECO:0000313" key="2">
    <source>
        <dbReference type="Proteomes" id="UP000829196"/>
    </source>
</evidence>
<dbReference type="Proteomes" id="UP000829196">
    <property type="component" value="Unassembled WGS sequence"/>
</dbReference>
<name>A0A8T3BDI4_DENNO</name>
<sequence>MKDPSEKEAAVCFPSEFCPLSSGTQLLILQCLGERNQQGPILMALFIQCSDDGVLPIESSGVHIFLFCFDFGVPQLSHT</sequence>
<comment type="caution">
    <text evidence="1">The sequence shown here is derived from an EMBL/GenBank/DDBJ whole genome shotgun (WGS) entry which is preliminary data.</text>
</comment>
<evidence type="ECO:0000313" key="1">
    <source>
        <dbReference type="EMBL" id="KAI0511159.1"/>
    </source>
</evidence>
<organism evidence="1 2">
    <name type="scientific">Dendrobium nobile</name>
    <name type="common">Orchid</name>
    <dbReference type="NCBI Taxonomy" id="94219"/>
    <lineage>
        <taxon>Eukaryota</taxon>
        <taxon>Viridiplantae</taxon>
        <taxon>Streptophyta</taxon>
        <taxon>Embryophyta</taxon>
        <taxon>Tracheophyta</taxon>
        <taxon>Spermatophyta</taxon>
        <taxon>Magnoliopsida</taxon>
        <taxon>Liliopsida</taxon>
        <taxon>Asparagales</taxon>
        <taxon>Orchidaceae</taxon>
        <taxon>Epidendroideae</taxon>
        <taxon>Malaxideae</taxon>
        <taxon>Dendrobiinae</taxon>
        <taxon>Dendrobium</taxon>
    </lineage>
</organism>
<reference evidence="1" key="1">
    <citation type="journal article" date="2022" name="Front. Genet.">
        <title>Chromosome-Scale Assembly of the Dendrobium nobile Genome Provides Insights Into the Molecular Mechanism of the Biosynthesis of the Medicinal Active Ingredient of Dendrobium.</title>
        <authorList>
            <person name="Xu Q."/>
            <person name="Niu S.-C."/>
            <person name="Li K.-L."/>
            <person name="Zheng P.-J."/>
            <person name="Zhang X.-J."/>
            <person name="Jia Y."/>
            <person name="Liu Y."/>
            <person name="Niu Y.-X."/>
            <person name="Yu L.-H."/>
            <person name="Chen D.-F."/>
            <person name="Zhang G.-Q."/>
        </authorList>
    </citation>
    <scope>NUCLEOTIDE SEQUENCE</scope>
    <source>
        <tissue evidence="1">Leaf</tissue>
    </source>
</reference>
<accession>A0A8T3BDI4</accession>
<gene>
    <name evidence="1" type="ORF">KFK09_011784</name>
</gene>
<proteinExistence type="predicted"/>
<dbReference type="EMBL" id="JAGYWB010000009">
    <property type="protein sequence ID" value="KAI0511159.1"/>
    <property type="molecule type" value="Genomic_DNA"/>
</dbReference>